<organism evidence="3 4">
    <name type="scientific">Liparis tanakae</name>
    <name type="common">Tanaka's snailfish</name>
    <dbReference type="NCBI Taxonomy" id="230148"/>
    <lineage>
        <taxon>Eukaryota</taxon>
        <taxon>Metazoa</taxon>
        <taxon>Chordata</taxon>
        <taxon>Craniata</taxon>
        <taxon>Vertebrata</taxon>
        <taxon>Euteleostomi</taxon>
        <taxon>Actinopterygii</taxon>
        <taxon>Neopterygii</taxon>
        <taxon>Teleostei</taxon>
        <taxon>Neoteleostei</taxon>
        <taxon>Acanthomorphata</taxon>
        <taxon>Eupercaria</taxon>
        <taxon>Perciformes</taxon>
        <taxon>Cottioidei</taxon>
        <taxon>Cottales</taxon>
        <taxon>Liparidae</taxon>
        <taxon>Liparis</taxon>
    </lineage>
</organism>
<dbReference type="Proteomes" id="UP000314294">
    <property type="component" value="Unassembled WGS sequence"/>
</dbReference>
<evidence type="ECO:0000313" key="4">
    <source>
        <dbReference type="Proteomes" id="UP000314294"/>
    </source>
</evidence>
<sequence>MSRSHRGEIKRSLEFCCENHRAAALETSAVFRVTVHWGNRRQVGRDQLHVPRVHRLGRQRLDNRSHLVFCWRRCLVWQRPHTGLYLRILGVVVLMKAAGVGVMVIVVMVRMLLLYPDVLQVPILADEFVHPSVQLLYPGALGLDETLLVLDDGGELPQVQNRLHRIFQQAGAHHHTQDRKMGEKQRAGAGRTDGGKGR</sequence>
<accession>A0A4Z2IQ72</accession>
<keyword evidence="4" id="KW-1185">Reference proteome</keyword>
<feature type="region of interest" description="Disordered" evidence="1">
    <location>
        <begin position="170"/>
        <end position="198"/>
    </location>
</feature>
<dbReference type="EMBL" id="SRLO01000058">
    <property type="protein sequence ID" value="TNN80016.1"/>
    <property type="molecule type" value="Genomic_DNA"/>
</dbReference>
<protein>
    <submittedName>
        <fullName evidence="3">Uncharacterized protein</fullName>
    </submittedName>
</protein>
<name>A0A4Z2IQ72_9TELE</name>
<reference evidence="3 4" key="1">
    <citation type="submission" date="2019-03" db="EMBL/GenBank/DDBJ databases">
        <title>First draft genome of Liparis tanakae, snailfish: a comprehensive survey of snailfish specific genes.</title>
        <authorList>
            <person name="Kim W."/>
            <person name="Song I."/>
            <person name="Jeong J.-H."/>
            <person name="Kim D."/>
            <person name="Kim S."/>
            <person name="Ryu S."/>
            <person name="Song J.Y."/>
            <person name="Lee S.K."/>
        </authorList>
    </citation>
    <scope>NUCLEOTIDE SEQUENCE [LARGE SCALE GENOMIC DNA]</scope>
    <source>
        <tissue evidence="3">Muscle</tissue>
    </source>
</reference>
<keyword evidence="2" id="KW-0472">Membrane</keyword>
<keyword evidence="2" id="KW-1133">Transmembrane helix</keyword>
<feature type="transmembrane region" description="Helical" evidence="2">
    <location>
        <begin position="88"/>
        <end position="113"/>
    </location>
</feature>
<evidence type="ECO:0000256" key="1">
    <source>
        <dbReference type="SAM" id="MobiDB-lite"/>
    </source>
</evidence>
<keyword evidence="2" id="KW-0812">Transmembrane</keyword>
<evidence type="ECO:0000256" key="2">
    <source>
        <dbReference type="SAM" id="Phobius"/>
    </source>
</evidence>
<gene>
    <name evidence="3" type="ORF">EYF80_009665</name>
</gene>
<comment type="caution">
    <text evidence="3">The sequence shown here is derived from an EMBL/GenBank/DDBJ whole genome shotgun (WGS) entry which is preliminary data.</text>
</comment>
<proteinExistence type="predicted"/>
<evidence type="ECO:0000313" key="3">
    <source>
        <dbReference type="EMBL" id="TNN80016.1"/>
    </source>
</evidence>
<dbReference type="AlphaFoldDB" id="A0A4Z2IQ72"/>